<proteinExistence type="predicted"/>
<dbReference type="AlphaFoldDB" id="A0A4Q9DBZ2"/>
<dbReference type="OrthoDB" id="9802901at2"/>
<sequence>MKTKHVKFSYSQAIQLANWAIEIFYHEEEVYGFAFEDFWKELKEEIIVRLSKPHKKTILHYYLEYVDGFVEHDISTSLRNHGSSDYETFINYVIKLIEEVGNKVEYNDLDFNLINECGHCEECEECTRFKVLVDYLILKQDEINPIVINSTFHLLMLNKSFLRDFHERLAKQLIHEGNDLIHDYPEMFNEGSKVKRVKWPIWLKKGLFYRDNGVCVICRTDLTGVINLGGDYEIDHIVPISKYGSNDPSNLQILCKNCNLRKLNNSSLISVYAVPLWDT</sequence>
<comment type="caution">
    <text evidence="2">The sequence shown here is derived from an EMBL/GenBank/DDBJ whole genome shotgun (WGS) entry which is preliminary data.</text>
</comment>
<keyword evidence="2" id="KW-0255">Endonuclease</keyword>
<dbReference type="EMBL" id="SIRE01000063">
    <property type="protein sequence ID" value="TBL67448.1"/>
    <property type="molecule type" value="Genomic_DNA"/>
</dbReference>
<evidence type="ECO:0000313" key="2">
    <source>
        <dbReference type="EMBL" id="TBL67448.1"/>
    </source>
</evidence>
<dbReference type="RefSeq" id="WP_131019129.1">
    <property type="nucleotide sequence ID" value="NZ_SIRE01000063.1"/>
</dbReference>
<dbReference type="InterPro" id="IPR052892">
    <property type="entry name" value="NA-targeting_endonuclease"/>
</dbReference>
<dbReference type="InterPro" id="IPR002711">
    <property type="entry name" value="HNH"/>
</dbReference>
<evidence type="ECO:0000313" key="3">
    <source>
        <dbReference type="Proteomes" id="UP000293142"/>
    </source>
</evidence>
<dbReference type="GO" id="GO:0008270">
    <property type="term" value="F:zinc ion binding"/>
    <property type="evidence" value="ECO:0007669"/>
    <property type="project" value="InterPro"/>
</dbReference>
<dbReference type="Pfam" id="PF01844">
    <property type="entry name" value="HNH"/>
    <property type="match status" value="1"/>
</dbReference>
<keyword evidence="2" id="KW-0378">Hydrolase</keyword>
<accession>A0A4Q9DBZ2</accession>
<dbReference type="SMART" id="SM00507">
    <property type="entry name" value="HNHc"/>
    <property type="match status" value="1"/>
</dbReference>
<dbReference type="InterPro" id="IPR003615">
    <property type="entry name" value="HNH_nuc"/>
</dbReference>
<dbReference type="PANTHER" id="PTHR33877">
    <property type="entry name" value="SLL1193 PROTEIN"/>
    <property type="match status" value="1"/>
</dbReference>
<organism evidence="2 3">
    <name type="scientific">Paenibacillus thalictri</name>
    <dbReference type="NCBI Taxonomy" id="2527873"/>
    <lineage>
        <taxon>Bacteria</taxon>
        <taxon>Bacillati</taxon>
        <taxon>Bacillota</taxon>
        <taxon>Bacilli</taxon>
        <taxon>Bacillales</taxon>
        <taxon>Paenibacillaceae</taxon>
        <taxon>Paenibacillus</taxon>
    </lineage>
</organism>
<dbReference type="Gene3D" id="1.10.30.50">
    <property type="match status" value="1"/>
</dbReference>
<dbReference type="GO" id="GO:0003676">
    <property type="term" value="F:nucleic acid binding"/>
    <property type="evidence" value="ECO:0007669"/>
    <property type="project" value="InterPro"/>
</dbReference>
<gene>
    <name evidence="2" type="ORF">EYB31_39725</name>
</gene>
<dbReference type="GO" id="GO:0004519">
    <property type="term" value="F:endonuclease activity"/>
    <property type="evidence" value="ECO:0007669"/>
    <property type="project" value="UniProtKB-KW"/>
</dbReference>
<reference evidence="2 3" key="1">
    <citation type="submission" date="2019-02" db="EMBL/GenBank/DDBJ databases">
        <title>Paenibacillus sp. nov., isolated from surface-sterilized tissue of Thalictrum simplex L.</title>
        <authorList>
            <person name="Tuo L."/>
        </authorList>
    </citation>
    <scope>NUCLEOTIDE SEQUENCE [LARGE SCALE GENOMIC DNA]</scope>
    <source>
        <strain evidence="2 3">N2SHLJ1</strain>
    </source>
</reference>
<keyword evidence="3" id="KW-1185">Reference proteome</keyword>
<keyword evidence="2" id="KW-0540">Nuclease</keyword>
<dbReference type="PANTHER" id="PTHR33877:SF1">
    <property type="entry name" value="TYPE IV METHYL-DIRECTED RESTRICTION ENZYME ECOKMCRA"/>
    <property type="match status" value="1"/>
</dbReference>
<name>A0A4Q9DBZ2_9BACL</name>
<protein>
    <submittedName>
        <fullName evidence="2">HNH endonuclease</fullName>
    </submittedName>
</protein>
<evidence type="ECO:0000259" key="1">
    <source>
        <dbReference type="SMART" id="SM00507"/>
    </source>
</evidence>
<dbReference type="Proteomes" id="UP000293142">
    <property type="component" value="Unassembled WGS sequence"/>
</dbReference>
<dbReference type="CDD" id="cd00085">
    <property type="entry name" value="HNHc"/>
    <property type="match status" value="1"/>
</dbReference>
<feature type="domain" description="HNH nuclease" evidence="1">
    <location>
        <begin position="202"/>
        <end position="260"/>
    </location>
</feature>